<dbReference type="InterPro" id="IPR036192">
    <property type="entry name" value="Cell_div_ZapA-like_sf"/>
</dbReference>
<dbReference type="Proteomes" id="UP001548713">
    <property type="component" value="Unassembled WGS sequence"/>
</dbReference>
<reference evidence="1 2" key="1">
    <citation type="submission" date="2024-07" db="EMBL/GenBank/DDBJ databases">
        <title>Novosphingobium kalidii RD2P27.</title>
        <authorList>
            <person name="Sun J.-Q."/>
        </authorList>
    </citation>
    <scope>NUCLEOTIDE SEQUENCE [LARGE SCALE GENOMIC DNA]</scope>
    <source>
        <strain evidence="1 2">RD2P27</strain>
    </source>
</reference>
<dbReference type="EMBL" id="JBEWLY010000017">
    <property type="protein sequence ID" value="MET1755977.1"/>
    <property type="molecule type" value="Genomic_DNA"/>
</dbReference>
<evidence type="ECO:0000313" key="1">
    <source>
        <dbReference type="EMBL" id="MET1755977.1"/>
    </source>
</evidence>
<comment type="caution">
    <text evidence="1">The sequence shown here is derived from an EMBL/GenBank/DDBJ whole genome shotgun (WGS) entry which is preliminary data.</text>
</comment>
<dbReference type="RefSeq" id="WP_353984469.1">
    <property type="nucleotide sequence ID" value="NZ_JBEWLY010000017.1"/>
</dbReference>
<evidence type="ECO:0000313" key="2">
    <source>
        <dbReference type="Proteomes" id="UP001548713"/>
    </source>
</evidence>
<accession>A0ABV2D273</accession>
<organism evidence="1 2">
    <name type="scientific">Novosphingobium kalidii</name>
    <dbReference type="NCBI Taxonomy" id="3230299"/>
    <lineage>
        <taxon>Bacteria</taxon>
        <taxon>Pseudomonadati</taxon>
        <taxon>Pseudomonadota</taxon>
        <taxon>Alphaproteobacteria</taxon>
        <taxon>Sphingomonadales</taxon>
        <taxon>Sphingomonadaceae</taxon>
        <taxon>Novosphingobium</taxon>
    </lineage>
</organism>
<protein>
    <submittedName>
        <fullName evidence="1">Cell division protein ZapA</fullName>
    </submittedName>
</protein>
<gene>
    <name evidence="1" type="ORF">ABVV53_10980</name>
</gene>
<dbReference type="GO" id="GO:0051301">
    <property type="term" value="P:cell division"/>
    <property type="evidence" value="ECO:0007669"/>
    <property type="project" value="UniProtKB-KW"/>
</dbReference>
<dbReference type="Pfam" id="PF05164">
    <property type="entry name" value="ZapA"/>
    <property type="match status" value="1"/>
</dbReference>
<name>A0ABV2D273_9SPHN</name>
<keyword evidence="1" id="KW-0131">Cell cycle</keyword>
<keyword evidence="2" id="KW-1185">Reference proteome</keyword>
<dbReference type="InterPro" id="IPR007838">
    <property type="entry name" value="Cell_div_ZapA-like"/>
</dbReference>
<proteinExistence type="predicted"/>
<sequence>MSNVDLVIGGRRYTIACADGEEGHIAELGGMIDTMVSTGSLRAQSEQRMLLYAALMLADELHEARDALKRAAPASDPAEAAKIEQRVDQITIRLEALAQHLEDRPTIP</sequence>
<dbReference type="SUPFAM" id="SSF102829">
    <property type="entry name" value="Cell division protein ZapA-like"/>
    <property type="match status" value="1"/>
</dbReference>
<keyword evidence="1" id="KW-0132">Cell division</keyword>